<dbReference type="EMBL" id="JAGGJA010000003">
    <property type="protein sequence ID" value="MCW9706527.1"/>
    <property type="molecule type" value="Genomic_DNA"/>
</dbReference>
<protein>
    <submittedName>
        <fullName evidence="3">Uncharacterized protein</fullName>
    </submittedName>
</protein>
<evidence type="ECO:0000256" key="1">
    <source>
        <dbReference type="SAM" id="Coils"/>
    </source>
</evidence>
<gene>
    <name evidence="3" type="ORF">J6I44_06655</name>
</gene>
<comment type="caution">
    <text evidence="3">The sequence shown here is derived from an EMBL/GenBank/DDBJ whole genome shotgun (WGS) entry which is preliminary data.</text>
</comment>
<sequence length="121" mass="14412">MAYQKKKIPREVRALRNRLNRVRHIAEQFEWNPQELIEESEQHLHSVEEMVNEYNAILAEADALRDKINQQTLRAQDLHERLRMVVIGQYGRDSRPYRMLGGVPPSEIDYSRKANKDKEEE</sequence>
<evidence type="ECO:0000256" key="2">
    <source>
        <dbReference type="SAM" id="MobiDB-lite"/>
    </source>
</evidence>
<feature type="compositionally biased region" description="Basic and acidic residues" evidence="2">
    <location>
        <begin position="109"/>
        <end position="121"/>
    </location>
</feature>
<evidence type="ECO:0000313" key="3">
    <source>
        <dbReference type="EMBL" id="MCW9706527.1"/>
    </source>
</evidence>
<proteinExistence type="predicted"/>
<feature type="coiled-coil region" evidence="1">
    <location>
        <begin position="37"/>
        <end position="81"/>
    </location>
</feature>
<reference evidence="3 4" key="1">
    <citation type="submission" date="2021-03" db="EMBL/GenBank/DDBJ databases">
        <title>Aliifodinibius sp. nov., a new bacterium isolated from saline soil.</title>
        <authorList>
            <person name="Galisteo C."/>
            <person name="De La Haba R."/>
            <person name="Sanchez-Porro C."/>
            <person name="Ventosa A."/>
        </authorList>
    </citation>
    <scope>NUCLEOTIDE SEQUENCE [LARGE SCALE GENOMIC DNA]</scope>
    <source>
        <strain evidence="3 4">1BSP15-2V2</strain>
    </source>
</reference>
<name>A0ABT3PKV3_9BACT</name>
<feature type="region of interest" description="Disordered" evidence="2">
    <location>
        <begin position="96"/>
        <end position="121"/>
    </location>
</feature>
<keyword evidence="1" id="KW-0175">Coiled coil</keyword>
<evidence type="ECO:0000313" key="4">
    <source>
        <dbReference type="Proteomes" id="UP001207918"/>
    </source>
</evidence>
<accession>A0ABT3PKV3</accession>
<dbReference type="RefSeq" id="WP_265765242.1">
    <property type="nucleotide sequence ID" value="NZ_JAGGJA010000003.1"/>
</dbReference>
<dbReference type="Proteomes" id="UP001207918">
    <property type="component" value="Unassembled WGS sequence"/>
</dbReference>
<organism evidence="3 4">
    <name type="scientific">Fodinibius salsisoli</name>
    <dbReference type="NCBI Taxonomy" id="2820877"/>
    <lineage>
        <taxon>Bacteria</taxon>
        <taxon>Pseudomonadati</taxon>
        <taxon>Balneolota</taxon>
        <taxon>Balneolia</taxon>
        <taxon>Balneolales</taxon>
        <taxon>Balneolaceae</taxon>
        <taxon>Fodinibius</taxon>
    </lineage>
</organism>
<keyword evidence="4" id="KW-1185">Reference proteome</keyword>